<sequence>MSSAIHISGIRVAELDTPERAVRVSRPPVADGPITWGKITRLAGAKVREGQGQSGLLYRVHQCSGWVVTVYGPRGNEVEVGSARMQDHALALAGMWEQAVASGRIDMT</sequence>
<gene>
    <name evidence="1" type="ORF">ENSA5_69600</name>
</gene>
<protein>
    <submittedName>
        <fullName evidence="1">Uncharacterized protein</fullName>
    </submittedName>
</protein>
<reference evidence="1 2" key="1">
    <citation type="submission" date="2018-03" db="EMBL/GenBank/DDBJ databases">
        <title>Draft Genome Sequences of the Obligatory Marine Myxobacteria Enhygromyxa salina SWB005.</title>
        <authorList>
            <person name="Poehlein A."/>
            <person name="Moghaddam J.A."/>
            <person name="Harms H."/>
            <person name="Alanjari M."/>
            <person name="Koenig G.M."/>
            <person name="Daniel R."/>
            <person name="Schaeberle T.F."/>
        </authorList>
    </citation>
    <scope>NUCLEOTIDE SEQUENCE [LARGE SCALE GENOMIC DNA]</scope>
    <source>
        <strain evidence="1 2">SWB005</strain>
    </source>
</reference>
<dbReference type="AlphaFoldDB" id="A0A2S9XAN8"/>
<dbReference type="EMBL" id="PVNK01000310">
    <property type="protein sequence ID" value="PRP89924.1"/>
    <property type="molecule type" value="Genomic_DNA"/>
</dbReference>
<name>A0A2S9XAN8_9BACT</name>
<evidence type="ECO:0000313" key="2">
    <source>
        <dbReference type="Proteomes" id="UP000237968"/>
    </source>
</evidence>
<evidence type="ECO:0000313" key="1">
    <source>
        <dbReference type="EMBL" id="PRP89924.1"/>
    </source>
</evidence>
<keyword evidence="2" id="KW-1185">Reference proteome</keyword>
<dbReference type="Proteomes" id="UP000237968">
    <property type="component" value="Unassembled WGS sequence"/>
</dbReference>
<comment type="caution">
    <text evidence="1">The sequence shown here is derived from an EMBL/GenBank/DDBJ whole genome shotgun (WGS) entry which is preliminary data.</text>
</comment>
<proteinExistence type="predicted"/>
<accession>A0A2S9XAN8</accession>
<organism evidence="1 2">
    <name type="scientific">Enhygromyxa salina</name>
    <dbReference type="NCBI Taxonomy" id="215803"/>
    <lineage>
        <taxon>Bacteria</taxon>
        <taxon>Pseudomonadati</taxon>
        <taxon>Myxococcota</taxon>
        <taxon>Polyangia</taxon>
        <taxon>Nannocystales</taxon>
        <taxon>Nannocystaceae</taxon>
        <taxon>Enhygromyxa</taxon>
    </lineage>
</organism>